<gene>
    <name evidence="6" type="ORF">D917_05604</name>
</gene>
<dbReference type="Pfam" id="PF07542">
    <property type="entry name" value="ATP12"/>
    <property type="match status" value="1"/>
</dbReference>
<comment type="similarity">
    <text evidence="2">Belongs to the ATP12 family.</text>
</comment>
<dbReference type="EMBL" id="LVZM01001396">
    <property type="protein sequence ID" value="OUC49211.1"/>
    <property type="molecule type" value="Genomic_DNA"/>
</dbReference>
<keyword evidence="4" id="KW-0496">Mitochondrion</keyword>
<accession>A0A1Y3EVP8</accession>
<dbReference type="InterPro" id="IPR011419">
    <property type="entry name" value="ATP12_ATP_synth-F1-assembly"/>
</dbReference>
<evidence type="ECO:0000313" key="7">
    <source>
        <dbReference type="Proteomes" id="UP000243006"/>
    </source>
</evidence>
<dbReference type="GO" id="GO:0005739">
    <property type="term" value="C:mitochondrion"/>
    <property type="evidence" value="ECO:0007669"/>
    <property type="project" value="UniProtKB-SubCell"/>
</dbReference>
<dbReference type="AlphaFoldDB" id="A0A1Y3EVP8"/>
<dbReference type="Gene3D" id="3.30.2180.10">
    <property type="entry name" value="ATP12-like"/>
    <property type="match status" value="1"/>
</dbReference>
<dbReference type="Proteomes" id="UP000243006">
    <property type="component" value="Unassembled WGS sequence"/>
</dbReference>
<organism evidence="6 7">
    <name type="scientific">Trichinella nativa</name>
    <dbReference type="NCBI Taxonomy" id="6335"/>
    <lineage>
        <taxon>Eukaryota</taxon>
        <taxon>Metazoa</taxon>
        <taxon>Ecdysozoa</taxon>
        <taxon>Nematoda</taxon>
        <taxon>Enoplea</taxon>
        <taxon>Dorylaimia</taxon>
        <taxon>Trichinellida</taxon>
        <taxon>Trichinellidae</taxon>
        <taxon>Trichinella</taxon>
    </lineage>
</organism>
<reference evidence="6 7" key="1">
    <citation type="submission" date="2015-04" db="EMBL/GenBank/DDBJ databases">
        <title>Draft genome of the roundworm Trichinella nativa.</title>
        <authorList>
            <person name="Mitreva M."/>
        </authorList>
    </citation>
    <scope>NUCLEOTIDE SEQUENCE [LARGE SCALE GENOMIC DNA]</scope>
    <source>
        <strain evidence="6 7">ISS45</strain>
    </source>
</reference>
<evidence type="ECO:0000313" key="6">
    <source>
        <dbReference type="EMBL" id="OUC49211.1"/>
    </source>
</evidence>
<evidence type="ECO:0000256" key="3">
    <source>
        <dbReference type="ARBA" id="ARBA00022946"/>
    </source>
</evidence>
<comment type="subcellular location">
    <subcellularLocation>
        <location evidence="1">Mitochondrion</location>
    </subcellularLocation>
</comment>
<dbReference type="InterPro" id="IPR042272">
    <property type="entry name" value="ATP12_ATP_synth-F1-assembly_N"/>
</dbReference>
<dbReference type="GO" id="GO:0033615">
    <property type="term" value="P:mitochondrial proton-transporting ATP synthase complex assembly"/>
    <property type="evidence" value="ECO:0007669"/>
    <property type="project" value="TreeGrafter"/>
</dbReference>
<dbReference type="PANTHER" id="PTHR21013:SF10">
    <property type="entry name" value="ATP SYNTHASE MITOCHONDRIAL F1 COMPLEX ASSEMBLY FACTOR 2"/>
    <property type="match status" value="1"/>
</dbReference>
<evidence type="ECO:0000256" key="2">
    <source>
        <dbReference type="ARBA" id="ARBA00008231"/>
    </source>
</evidence>
<proteinExistence type="inferred from homology"/>
<keyword evidence="5" id="KW-0143">Chaperone</keyword>
<name>A0A1Y3EVP8_9BILA</name>
<dbReference type="PANTHER" id="PTHR21013">
    <property type="entry name" value="ATP SYNTHASE MITOCHONDRIAL F1 COMPLEX ASSEMBLY FACTOR 2/ATP12 PROTEIN, MITOCHONDRIAL PRECURSOR"/>
    <property type="match status" value="1"/>
</dbReference>
<evidence type="ECO:0000256" key="5">
    <source>
        <dbReference type="ARBA" id="ARBA00023186"/>
    </source>
</evidence>
<evidence type="ECO:0000256" key="4">
    <source>
        <dbReference type="ARBA" id="ARBA00023128"/>
    </source>
</evidence>
<dbReference type="InterPro" id="IPR023335">
    <property type="entry name" value="ATP12_ortho_dom_sf"/>
</dbReference>
<keyword evidence="3" id="KW-0809">Transit peptide</keyword>
<dbReference type="Gene3D" id="1.10.3580.10">
    <property type="entry name" value="ATP12 ATPase"/>
    <property type="match status" value="1"/>
</dbReference>
<protein>
    <submittedName>
        <fullName evidence="6">ATP12 chaperone protein</fullName>
    </submittedName>
</protein>
<comment type="caution">
    <text evidence="6">The sequence shown here is derived from an EMBL/GenBank/DDBJ whole genome shotgun (WGS) entry which is preliminary data.</text>
</comment>
<evidence type="ECO:0000256" key="1">
    <source>
        <dbReference type="ARBA" id="ARBA00004173"/>
    </source>
</evidence>
<sequence>MQQLRMILVRCFATRPISRFYKSVDVMPVDLNRFSIRLDQRPLKTPKGRILTVDSEPLALCIAVEWSSQRANVDLARMHLTTLCFTAIDNPNQLTNGQVVDDLLKHLESDTIFFIDDQLPELGQMQRDKWGPIIQWATVSNAFYLRFVAQH</sequence>
<dbReference type="SUPFAM" id="SSF160909">
    <property type="entry name" value="ATP12-like"/>
    <property type="match status" value="1"/>
</dbReference>